<evidence type="ECO:0000313" key="4">
    <source>
        <dbReference type="Proteomes" id="UP001179121"/>
    </source>
</evidence>
<keyword evidence="2" id="KW-1133">Transmembrane helix</keyword>
<reference evidence="3" key="1">
    <citation type="submission" date="2022-10" db="EMBL/GenBank/DDBJ databases">
        <authorList>
            <person name="Koch H."/>
        </authorList>
    </citation>
    <scope>NUCLEOTIDE SEQUENCE</scope>
    <source>
        <strain evidence="3">DNF</strain>
    </source>
</reference>
<feature type="region of interest" description="Disordered" evidence="1">
    <location>
        <begin position="1"/>
        <end position="31"/>
    </location>
</feature>
<dbReference type="AlphaFoldDB" id="A0AA86MY14"/>
<evidence type="ECO:0000313" key="3">
    <source>
        <dbReference type="EMBL" id="CAI4031160.1"/>
    </source>
</evidence>
<sequence length="65" mass="7794">MEPARKFQPFPRWEAPTYQEDEPDFSSGDREVPEWETKLGKTIFYITVALSIWFFYWLNGIQCPC</sequence>
<keyword evidence="2" id="KW-0812">Transmembrane</keyword>
<organism evidence="3 4">
    <name type="scientific">Nitrospira tepida</name>
    <dbReference type="NCBI Taxonomy" id="2973512"/>
    <lineage>
        <taxon>Bacteria</taxon>
        <taxon>Pseudomonadati</taxon>
        <taxon>Nitrospirota</taxon>
        <taxon>Nitrospiria</taxon>
        <taxon>Nitrospirales</taxon>
        <taxon>Nitrospiraceae</taxon>
        <taxon>Nitrospira</taxon>
    </lineage>
</organism>
<keyword evidence="2" id="KW-0472">Membrane</keyword>
<dbReference type="RefSeq" id="WP_289268110.1">
    <property type="nucleotide sequence ID" value="NZ_OX365700.1"/>
</dbReference>
<name>A0AA86MY14_9BACT</name>
<evidence type="ECO:0000256" key="1">
    <source>
        <dbReference type="SAM" id="MobiDB-lite"/>
    </source>
</evidence>
<gene>
    <name evidence="3" type="ORF">DNFV4_01588</name>
</gene>
<accession>A0AA86MY14</accession>
<keyword evidence="4" id="KW-1185">Reference proteome</keyword>
<dbReference type="EMBL" id="OX365700">
    <property type="protein sequence ID" value="CAI4031160.1"/>
    <property type="molecule type" value="Genomic_DNA"/>
</dbReference>
<feature type="transmembrane region" description="Helical" evidence="2">
    <location>
        <begin position="42"/>
        <end position="59"/>
    </location>
</feature>
<proteinExistence type="predicted"/>
<dbReference type="KEGG" id="nti:DNFV4_01588"/>
<evidence type="ECO:0000256" key="2">
    <source>
        <dbReference type="SAM" id="Phobius"/>
    </source>
</evidence>
<protein>
    <submittedName>
        <fullName evidence="3">Uncharacterized protein</fullName>
    </submittedName>
</protein>
<dbReference type="Proteomes" id="UP001179121">
    <property type="component" value="Chromosome"/>
</dbReference>